<dbReference type="PANTHER" id="PTHR43639:SF1">
    <property type="entry name" value="SHORT-CHAIN DEHYDROGENASE_REDUCTASE FAMILY PROTEIN"/>
    <property type="match status" value="1"/>
</dbReference>
<evidence type="ECO:0000256" key="2">
    <source>
        <dbReference type="ARBA" id="ARBA00023002"/>
    </source>
</evidence>
<dbReference type="EMBL" id="KB007885">
    <property type="protein sequence ID" value="ELR22398.1"/>
    <property type="molecule type" value="Genomic_DNA"/>
</dbReference>
<keyword evidence="4" id="KW-1185">Reference proteome</keyword>
<protein>
    <submittedName>
        <fullName evidence="3">Shortchain dehydrogenase/reductase SDR, putative</fullName>
    </submittedName>
</protein>
<dbReference type="GeneID" id="14923332"/>
<dbReference type="AlphaFoldDB" id="L8HCB6"/>
<organism evidence="3 4">
    <name type="scientific">Acanthamoeba castellanii (strain ATCC 30010 / Neff)</name>
    <dbReference type="NCBI Taxonomy" id="1257118"/>
    <lineage>
        <taxon>Eukaryota</taxon>
        <taxon>Amoebozoa</taxon>
        <taxon>Discosea</taxon>
        <taxon>Longamoebia</taxon>
        <taxon>Centramoebida</taxon>
        <taxon>Acanthamoebidae</taxon>
        <taxon>Acanthamoeba</taxon>
    </lineage>
</organism>
<sequence>MFSSSSSAPQTAGRLDGKVAVVTGSSRGIGAAIAKKLAADGAKVVVNYVQDGEAAKAVVAHIEEAGGSAFAFRANVAVQAEVESLVAAAIDKWGRLDVFVNNSAVSGTPAPIERETEAQVDLLTAINFKGTLWGIQAAAKVLQSGGSIINISSRAATLAFPNFGVYAGLKSAVDTLTRTAAAELGPRGIRVNAVSPGVVETDMAAGAMTDELRAMVKQQTPLEHRTGRPEEIANVVAFLASDEASWVTAQVISLAGGF</sequence>
<evidence type="ECO:0000313" key="3">
    <source>
        <dbReference type="EMBL" id="ELR22398.1"/>
    </source>
</evidence>
<keyword evidence="2" id="KW-0560">Oxidoreductase</keyword>
<dbReference type="VEuPathDB" id="AmoebaDB:ACA1_254450"/>
<accession>L8HCB6</accession>
<dbReference type="PRINTS" id="PR00080">
    <property type="entry name" value="SDRFAMILY"/>
</dbReference>
<proteinExistence type="inferred from homology"/>
<comment type="similarity">
    <text evidence="1">Belongs to the short-chain dehydrogenases/reductases (SDR) family.</text>
</comment>
<dbReference type="OMA" id="AGVIHMS"/>
<dbReference type="GO" id="GO:0016491">
    <property type="term" value="F:oxidoreductase activity"/>
    <property type="evidence" value="ECO:0007669"/>
    <property type="project" value="UniProtKB-KW"/>
</dbReference>
<dbReference type="STRING" id="1257118.L8HCB6"/>
<name>L8HCB6_ACACF</name>
<dbReference type="NCBIfam" id="NF005559">
    <property type="entry name" value="PRK07231.1"/>
    <property type="match status" value="1"/>
</dbReference>
<dbReference type="RefSeq" id="XP_004367654.1">
    <property type="nucleotide sequence ID" value="XM_004367597.1"/>
</dbReference>
<dbReference type="SUPFAM" id="SSF51735">
    <property type="entry name" value="NAD(P)-binding Rossmann-fold domains"/>
    <property type="match status" value="1"/>
</dbReference>
<dbReference type="InterPro" id="IPR036291">
    <property type="entry name" value="NAD(P)-bd_dom_sf"/>
</dbReference>
<dbReference type="Gene3D" id="3.40.50.720">
    <property type="entry name" value="NAD(P)-binding Rossmann-like Domain"/>
    <property type="match status" value="1"/>
</dbReference>
<dbReference type="KEGG" id="acan:ACA1_254450"/>
<dbReference type="Pfam" id="PF13561">
    <property type="entry name" value="adh_short_C2"/>
    <property type="match status" value="1"/>
</dbReference>
<reference evidence="3 4" key="1">
    <citation type="journal article" date="2013" name="Genome Biol.">
        <title>Genome of Acanthamoeba castellanii highlights extensive lateral gene transfer and early evolution of tyrosine kinase signaling.</title>
        <authorList>
            <person name="Clarke M."/>
            <person name="Lohan A.J."/>
            <person name="Liu B."/>
            <person name="Lagkouvardos I."/>
            <person name="Roy S."/>
            <person name="Zafar N."/>
            <person name="Bertelli C."/>
            <person name="Schilde C."/>
            <person name="Kianianmomeni A."/>
            <person name="Burglin T.R."/>
            <person name="Frech C."/>
            <person name="Turcotte B."/>
            <person name="Kopec K.O."/>
            <person name="Synnott J.M."/>
            <person name="Choo C."/>
            <person name="Paponov I."/>
            <person name="Finkler A."/>
            <person name="Soon Heng Tan C."/>
            <person name="Hutchins A.P."/>
            <person name="Weinmeier T."/>
            <person name="Rattei T."/>
            <person name="Chu J.S."/>
            <person name="Gimenez G."/>
            <person name="Irimia M."/>
            <person name="Rigden D.J."/>
            <person name="Fitzpatrick D.A."/>
            <person name="Lorenzo-Morales J."/>
            <person name="Bateman A."/>
            <person name="Chiu C.H."/>
            <person name="Tang P."/>
            <person name="Hegemann P."/>
            <person name="Fromm H."/>
            <person name="Raoult D."/>
            <person name="Greub G."/>
            <person name="Miranda-Saavedra D."/>
            <person name="Chen N."/>
            <person name="Nash P."/>
            <person name="Ginger M.L."/>
            <person name="Horn M."/>
            <person name="Schaap P."/>
            <person name="Caler L."/>
            <person name="Loftus B."/>
        </authorList>
    </citation>
    <scope>NUCLEOTIDE SEQUENCE [LARGE SCALE GENOMIC DNA]</scope>
    <source>
        <strain evidence="3 4">Neff</strain>
    </source>
</reference>
<dbReference type="InterPro" id="IPR002347">
    <property type="entry name" value="SDR_fam"/>
</dbReference>
<evidence type="ECO:0000256" key="1">
    <source>
        <dbReference type="ARBA" id="ARBA00006484"/>
    </source>
</evidence>
<dbReference type="PANTHER" id="PTHR43639">
    <property type="entry name" value="OXIDOREDUCTASE, SHORT-CHAIN DEHYDROGENASE/REDUCTASE FAMILY (AFU_ORTHOLOGUE AFUA_5G02870)"/>
    <property type="match status" value="1"/>
</dbReference>
<dbReference type="OrthoDB" id="191139at2759"/>
<dbReference type="FunFam" id="3.40.50.720:FF:000084">
    <property type="entry name" value="Short-chain dehydrogenase reductase"/>
    <property type="match status" value="1"/>
</dbReference>
<evidence type="ECO:0000313" key="4">
    <source>
        <dbReference type="Proteomes" id="UP000011083"/>
    </source>
</evidence>
<gene>
    <name evidence="3" type="ORF">ACA1_254450</name>
</gene>
<dbReference type="Proteomes" id="UP000011083">
    <property type="component" value="Unassembled WGS sequence"/>
</dbReference>
<dbReference type="PRINTS" id="PR00081">
    <property type="entry name" value="GDHRDH"/>
</dbReference>